<dbReference type="Gene3D" id="2.30.40.10">
    <property type="entry name" value="Urease, subunit C, domain 1"/>
    <property type="match status" value="1"/>
</dbReference>
<dbReference type="EC" id="3.5.2.7" evidence="1 7"/>
<dbReference type="RefSeq" id="WP_273597773.1">
    <property type="nucleotide sequence ID" value="NZ_JAQQXS010000015.1"/>
</dbReference>
<evidence type="ECO:0000256" key="2">
    <source>
        <dbReference type="ARBA" id="ARBA00022723"/>
    </source>
</evidence>
<dbReference type="PANTHER" id="PTHR42752">
    <property type="entry name" value="IMIDAZOLONEPROPIONASE"/>
    <property type="match status" value="1"/>
</dbReference>
<feature type="binding site" evidence="7">
    <location>
        <position position="69"/>
    </location>
    <ligand>
        <name>Zn(2+)</name>
        <dbReference type="ChEBI" id="CHEBI:29105"/>
    </ligand>
</feature>
<keyword evidence="3 7" id="KW-0378">Hydrolase</keyword>
<dbReference type="GO" id="GO:0050480">
    <property type="term" value="F:imidazolonepropionase activity"/>
    <property type="evidence" value="ECO:0007669"/>
    <property type="project" value="UniProtKB-EC"/>
</dbReference>
<sequence length="404" mass="42885">MKLWTQAHLATLTGESGWGLLEHGALVSEGEHLLWVGALDQLPHELATQIDTQQDLGGALVTPGLIDAHTHLVYGGLRANEFEQRLQGASYEDIAKAGGGIRSTVTATRAASEAQLYDAAAKRLQALLNEGVTTVEIKSGYGLSLDAELACLRVAQRLGTALNVDVRKTYLGAHAVPPEFAGRADAYVDAVCGWMAALQQQGLVDAVDAFCEGIGFTVAQTRRVFETARGLGLPVKLHAEQLSDLGGTQLACEFGALSCDHLEYLSPAGVQALAGSGSVATLLPGAYYFLRETKLPPIQALREAGVPMAIATDHNPGTSPALSLLLMINMACTLFRLTPEEAVRGATINAARALGLKDRGQLQAGQRADFCVWDAAHPNELAYFLGRNPLLLAVRGGQIRTTRM</sequence>
<keyword evidence="6 7" id="KW-0408">Iron</keyword>
<feature type="domain" description="Amidohydrolase-related" evidence="8">
    <location>
        <begin position="60"/>
        <end position="384"/>
    </location>
</feature>
<evidence type="ECO:0000259" key="8">
    <source>
        <dbReference type="Pfam" id="PF01979"/>
    </source>
</evidence>
<reference evidence="9 10" key="1">
    <citation type="submission" date="2022-10" db="EMBL/GenBank/DDBJ databases">
        <title>paucibacter sp. hw8 Genome sequencing.</title>
        <authorList>
            <person name="Park S."/>
        </authorList>
    </citation>
    <scope>NUCLEOTIDE SEQUENCE [LARGE SCALE GENOMIC DNA]</scope>
    <source>
        <strain evidence="10">hw8</strain>
    </source>
</reference>
<dbReference type="SUPFAM" id="SSF51556">
    <property type="entry name" value="Metallo-dependent hydrolases"/>
    <property type="match status" value="1"/>
</dbReference>
<evidence type="ECO:0000256" key="1">
    <source>
        <dbReference type="ARBA" id="ARBA00012864"/>
    </source>
</evidence>
<dbReference type="PANTHER" id="PTHR42752:SF1">
    <property type="entry name" value="IMIDAZOLONEPROPIONASE-RELATED"/>
    <property type="match status" value="1"/>
</dbReference>
<feature type="binding site" evidence="7">
    <location>
        <position position="241"/>
    </location>
    <ligand>
        <name>4-imidazolone-5-propanoate</name>
        <dbReference type="ChEBI" id="CHEBI:77893"/>
    </ligand>
</feature>
<feature type="binding site" evidence="7">
    <location>
        <position position="71"/>
    </location>
    <ligand>
        <name>Zn(2+)</name>
        <dbReference type="ChEBI" id="CHEBI:29105"/>
    </ligand>
</feature>
<gene>
    <name evidence="7 9" type="primary">hutI</name>
    <name evidence="9" type="ORF">PRZ01_15810</name>
</gene>
<feature type="binding site" evidence="7">
    <location>
        <position position="318"/>
    </location>
    <ligand>
        <name>4-imidazolone-5-propanoate</name>
        <dbReference type="ChEBI" id="CHEBI:77893"/>
    </ligand>
</feature>
<comment type="catalytic activity">
    <reaction evidence="7">
        <text>4-imidazolone-5-propanoate + H2O = N-formimidoyl-L-glutamate</text>
        <dbReference type="Rhea" id="RHEA:23660"/>
        <dbReference type="ChEBI" id="CHEBI:15377"/>
        <dbReference type="ChEBI" id="CHEBI:58928"/>
        <dbReference type="ChEBI" id="CHEBI:77893"/>
        <dbReference type="EC" id="3.5.2.7"/>
    </reaction>
</comment>
<dbReference type="Gene3D" id="3.20.20.140">
    <property type="entry name" value="Metal-dependent hydrolases"/>
    <property type="match status" value="1"/>
</dbReference>
<dbReference type="HAMAP" id="MF_00372">
    <property type="entry name" value="HutI"/>
    <property type="match status" value="1"/>
</dbReference>
<evidence type="ECO:0000256" key="3">
    <source>
        <dbReference type="ARBA" id="ARBA00022801"/>
    </source>
</evidence>
<evidence type="ECO:0000313" key="9">
    <source>
        <dbReference type="EMBL" id="MDC8786656.1"/>
    </source>
</evidence>
<dbReference type="NCBIfam" id="TIGR01224">
    <property type="entry name" value="hutI"/>
    <property type="match status" value="1"/>
</dbReference>
<evidence type="ECO:0000256" key="7">
    <source>
        <dbReference type="HAMAP-Rule" id="MF_00372"/>
    </source>
</evidence>
<evidence type="ECO:0000256" key="4">
    <source>
        <dbReference type="ARBA" id="ARBA00022808"/>
    </source>
</evidence>
<comment type="pathway">
    <text evidence="7">Amino-acid degradation; L-histidine degradation into L-glutamate; N-formimidoyl-L-glutamate from L-histidine: step 3/3.</text>
</comment>
<keyword evidence="10" id="KW-1185">Reference proteome</keyword>
<keyword evidence="5 7" id="KW-0862">Zinc</keyword>
<keyword evidence="7" id="KW-0963">Cytoplasm</keyword>
<feature type="binding site" evidence="7">
    <location>
        <position position="174"/>
    </location>
    <ligand>
        <name>4-imidazolone-5-propanoate</name>
        <dbReference type="ChEBI" id="CHEBI:77893"/>
    </ligand>
</feature>
<comment type="caution">
    <text evidence="9">The sequence shown here is derived from an EMBL/GenBank/DDBJ whole genome shotgun (WGS) entry which is preliminary data.</text>
</comment>
<comment type="subcellular location">
    <subcellularLocation>
        <location evidence="7">Cytoplasm</location>
    </subcellularLocation>
</comment>
<feature type="binding site" evidence="7">
    <location>
        <position position="313"/>
    </location>
    <ligand>
        <name>Fe(3+)</name>
        <dbReference type="ChEBI" id="CHEBI:29034"/>
    </ligand>
</feature>
<dbReference type="InterPro" id="IPR011059">
    <property type="entry name" value="Metal-dep_hydrolase_composite"/>
</dbReference>
<dbReference type="InterPro" id="IPR005920">
    <property type="entry name" value="HutI"/>
</dbReference>
<feature type="binding site" evidence="7">
    <location>
        <position position="141"/>
    </location>
    <ligand>
        <name>N-formimidoyl-L-glutamate</name>
        <dbReference type="ChEBI" id="CHEBI:58928"/>
    </ligand>
</feature>
<keyword evidence="2 7" id="KW-0479">Metal-binding</keyword>
<feature type="binding site" evidence="7">
    <location>
        <position position="141"/>
    </location>
    <ligand>
        <name>4-imidazolone-5-propanoate</name>
        <dbReference type="ChEBI" id="CHEBI:77893"/>
    </ligand>
</feature>
<dbReference type="EMBL" id="JAQQXS010000015">
    <property type="protein sequence ID" value="MDC8786656.1"/>
    <property type="molecule type" value="Genomic_DNA"/>
</dbReference>
<feature type="binding site" evidence="7">
    <location>
        <position position="238"/>
    </location>
    <ligand>
        <name>Zn(2+)</name>
        <dbReference type="ChEBI" id="CHEBI:29105"/>
    </ligand>
</feature>
<dbReference type="SUPFAM" id="SSF51338">
    <property type="entry name" value="Composite domain of metallo-dependent hydrolases"/>
    <property type="match status" value="1"/>
</dbReference>
<name>A0ABT5KUN8_9BURK</name>
<dbReference type="Pfam" id="PF01979">
    <property type="entry name" value="Amidohydro_1"/>
    <property type="match status" value="1"/>
</dbReference>
<comment type="similarity">
    <text evidence="7">Belongs to the metallo-dependent hydrolases superfamily. HutI family.</text>
</comment>
<feature type="binding site" evidence="7">
    <location>
        <position position="238"/>
    </location>
    <ligand>
        <name>Fe(3+)</name>
        <dbReference type="ChEBI" id="CHEBI:29034"/>
    </ligand>
</feature>
<feature type="binding site" evidence="7">
    <location>
        <position position="78"/>
    </location>
    <ligand>
        <name>4-imidazolone-5-propanoate</name>
        <dbReference type="ChEBI" id="CHEBI:77893"/>
    </ligand>
</feature>
<evidence type="ECO:0000256" key="6">
    <source>
        <dbReference type="ARBA" id="ARBA00023004"/>
    </source>
</evidence>
<comment type="function">
    <text evidence="7">Catalyzes the hydrolytic cleavage of the carbon-nitrogen bond in imidazolone-5-propanoate to yield N-formimidoyl-L-glutamate. It is the third step in the universal histidine degradation pathway.</text>
</comment>
<feature type="binding site" evidence="7">
    <location>
        <position position="317"/>
    </location>
    <ligand>
        <name>N-formimidoyl-L-glutamate</name>
        <dbReference type="ChEBI" id="CHEBI:58928"/>
    </ligand>
</feature>
<feature type="binding site" evidence="7">
    <location>
        <position position="71"/>
    </location>
    <ligand>
        <name>Fe(3+)</name>
        <dbReference type="ChEBI" id="CHEBI:29034"/>
    </ligand>
</feature>
<dbReference type="CDD" id="cd01296">
    <property type="entry name" value="Imidazolone-5PH"/>
    <property type="match status" value="1"/>
</dbReference>
<dbReference type="InterPro" id="IPR006680">
    <property type="entry name" value="Amidohydro-rel"/>
</dbReference>
<evidence type="ECO:0000256" key="5">
    <source>
        <dbReference type="ARBA" id="ARBA00022833"/>
    </source>
</evidence>
<feature type="binding site" evidence="7">
    <location>
        <position position="313"/>
    </location>
    <ligand>
        <name>Zn(2+)</name>
        <dbReference type="ChEBI" id="CHEBI:29105"/>
    </ligand>
</feature>
<dbReference type="Proteomes" id="UP001219862">
    <property type="component" value="Unassembled WGS sequence"/>
</dbReference>
<dbReference type="InterPro" id="IPR032466">
    <property type="entry name" value="Metal_Hydrolase"/>
</dbReference>
<proteinExistence type="inferred from homology"/>
<organism evidence="9 10">
    <name type="scientific">Roseateles koreensis</name>
    <dbReference type="NCBI Taxonomy" id="2987526"/>
    <lineage>
        <taxon>Bacteria</taxon>
        <taxon>Pseudomonadati</taxon>
        <taxon>Pseudomonadota</taxon>
        <taxon>Betaproteobacteria</taxon>
        <taxon>Burkholderiales</taxon>
        <taxon>Sphaerotilaceae</taxon>
        <taxon>Roseateles</taxon>
    </lineage>
</organism>
<feature type="binding site" evidence="7">
    <location>
        <position position="69"/>
    </location>
    <ligand>
        <name>Fe(3+)</name>
        <dbReference type="ChEBI" id="CHEBI:29034"/>
    </ligand>
</feature>
<protein>
    <recommendedName>
        <fullName evidence="1 7">Imidazolonepropionase</fullName>
        <ecNumber evidence="1 7">3.5.2.7</ecNumber>
    </recommendedName>
    <alternativeName>
        <fullName evidence="7">Imidazolone-5-propionate hydrolase</fullName>
    </alternativeName>
</protein>
<comment type="cofactor">
    <cofactor evidence="7">
        <name>Zn(2+)</name>
        <dbReference type="ChEBI" id="CHEBI:29105"/>
    </cofactor>
    <cofactor evidence="7">
        <name>Fe(3+)</name>
        <dbReference type="ChEBI" id="CHEBI:29034"/>
    </cofactor>
    <text evidence="7">Binds 1 zinc or iron ion per subunit.</text>
</comment>
<evidence type="ECO:0000313" key="10">
    <source>
        <dbReference type="Proteomes" id="UP001219862"/>
    </source>
</evidence>
<keyword evidence="4 7" id="KW-0369">Histidine metabolism</keyword>
<feature type="binding site" evidence="7">
    <location>
        <position position="315"/>
    </location>
    <ligand>
        <name>N-formimidoyl-L-glutamate</name>
        <dbReference type="ChEBI" id="CHEBI:58928"/>
    </ligand>
</feature>
<accession>A0ABT5KUN8</accession>